<proteinExistence type="predicted"/>
<feature type="region of interest" description="Disordered" evidence="6">
    <location>
        <begin position="108"/>
        <end position="127"/>
    </location>
</feature>
<keyword evidence="5" id="KW-0539">Nucleus</keyword>
<gene>
    <name evidence="8" type="ORF">TIFTF001_004372</name>
</gene>
<evidence type="ECO:0000256" key="4">
    <source>
        <dbReference type="ARBA" id="ARBA00023163"/>
    </source>
</evidence>
<dbReference type="InterPro" id="IPR011598">
    <property type="entry name" value="bHLH_dom"/>
</dbReference>
<comment type="caution">
    <text evidence="8">The sequence shown here is derived from an EMBL/GenBank/DDBJ whole genome shotgun (WGS) entry which is preliminary data.</text>
</comment>
<dbReference type="SMART" id="SM00353">
    <property type="entry name" value="HLH"/>
    <property type="match status" value="1"/>
</dbReference>
<dbReference type="FunFam" id="4.10.280.10:FF:000053">
    <property type="entry name" value="BHLH transcription factor"/>
    <property type="match status" value="1"/>
</dbReference>
<dbReference type="SUPFAM" id="SSF47459">
    <property type="entry name" value="HLH, helix-loop-helix DNA-binding domain"/>
    <property type="match status" value="1"/>
</dbReference>
<evidence type="ECO:0000256" key="3">
    <source>
        <dbReference type="ARBA" id="ARBA00023125"/>
    </source>
</evidence>
<dbReference type="PROSITE" id="PS50888">
    <property type="entry name" value="BHLH"/>
    <property type="match status" value="1"/>
</dbReference>
<dbReference type="Proteomes" id="UP001187192">
    <property type="component" value="Unassembled WGS sequence"/>
</dbReference>
<evidence type="ECO:0000256" key="1">
    <source>
        <dbReference type="ARBA" id="ARBA00004123"/>
    </source>
</evidence>
<dbReference type="GO" id="GO:0046983">
    <property type="term" value="F:protein dimerization activity"/>
    <property type="evidence" value="ECO:0007669"/>
    <property type="project" value="InterPro"/>
</dbReference>
<evidence type="ECO:0000256" key="6">
    <source>
        <dbReference type="SAM" id="MobiDB-lite"/>
    </source>
</evidence>
<evidence type="ECO:0000313" key="8">
    <source>
        <dbReference type="EMBL" id="GMN33843.1"/>
    </source>
</evidence>
<organism evidence="8 9">
    <name type="scientific">Ficus carica</name>
    <name type="common">Common fig</name>
    <dbReference type="NCBI Taxonomy" id="3494"/>
    <lineage>
        <taxon>Eukaryota</taxon>
        <taxon>Viridiplantae</taxon>
        <taxon>Streptophyta</taxon>
        <taxon>Embryophyta</taxon>
        <taxon>Tracheophyta</taxon>
        <taxon>Spermatophyta</taxon>
        <taxon>Magnoliopsida</taxon>
        <taxon>eudicotyledons</taxon>
        <taxon>Gunneridae</taxon>
        <taxon>Pentapetalae</taxon>
        <taxon>rosids</taxon>
        <taxon>fabids</taxon>
        <taxon>Rosales</taxon>
        <taxon>Moraceae</taxon>
        <taxon>Ficeae</taxon>
        <taxon>Ficus</taxon>
    </lineage>
</organism>
<evidence type="ECO:0000313" key="9">
    <source>
        <dbReference type="Proteomes" id="UP001187192"/>
    </source>
</evidence>
<keyword evidence="4" id="KW-0804">Transcription</keyword>
<dbReference type="PANTHER" id="PTHR45914:SF7">
    <property type="entry name" value="TRANSCRIPTION FACTOR HEC3"/>
    <property type="match status" value="1"/>
</dbReference>
<dbReference type="EMBL" id="BTGU01000004">
    <property type="protein sequence ID" value="GMN33843.1"/>
    <property type="molecule type" value="Genomic_DNA"/>
</dbReference>
<dbReference type="Gene3D" id="4.10.280.10">
    <property type="entry name" value="Helix-loop-helix DNA-binding domain"/>
    <property type="match status" value="1"/>
</dbReference>
<dbReference type="CDD" id="cd11454">
    <property type="entry name" value="bHLH_AtIND_like"/>
    <property type="match status" value="1"/>
</dbReference>
<dbReference type="InterPro" id="IPR045843">
    <property type="entry name" value="IND-like"/>
</dbReference>
<evidence type="ECO:0000256" key="2">
    <source>
        <dbReference type="ARBA" id="ARBA00023015"/>
    </source>
</evidence>
<comment type="subcellular location">
    <subcellularLocation>
        <location evidence="1">Nucleus</location>
    </subcellularLocation>
</comment>
<reference evidence="8" key="1">
    <citation type="submission" date="2023-07" db="EMBL/GenBank/DDBJ databases">
        <title>draft genome sequence of fig (Ficus carica).</title>
        <authorList>
            <person name="Takahashi T."/>
            <person name="Nishimura K."/>
        </authorList>
    </citation>
    <scope>NUCLEOTIDE SEQUENCE</scope>
</reference>
<accession>A0AA87ZCR5</accession>
<keyword evidence="9" id="KW-1185">Reference proteome</keyword>
<dbReference type="PANTHER" id="PTHR45914">
    <property type="entry name" value="TRANSCRIPTION FACTOR HEC3-RELATED"/>
    <property type="match status" value="1"/>
</dbReference>
<dbReference type="GO" id="GO:0003677">
    <property type="term" value="F:DNA binding"/>
    <property type="evidence" value="ECO:0007669"/>
    <property type="project" value="UniProtKB-KW"/>
</dbReference>
<feature type="domain" description="BHLH" evidence="7">
    <location>
        <begin position="115"/>
        <end position="164"/>
    </location>
</feature>
<evidence type="ECO:0000256" key="5">
    <source>
        <dbReference type="ARBA" id="ARBA00023242"/>
    </source>
</evidence>
<protein>
    <recommendedName>
        <fullName evidence="7">BHLH domain-containing protein</fullName>
    </recommendedName>
</protein>
<dbReference type="AlphaFoldDB" id="A0AA87ZCR5"/>
<keyword evidence="2" id="KW-0805">Transcription regulation</keyword>
<sequence>MENINTTHNKIKINSSSWDQTPIEQLHNILHFHHQIPTHINSLHLQLPQQIPSSSAPLPPSNSFLVGEEMEELEVQEPEQELGAMKEMIYKIAAMQPVDIDPATIPKPKRRNVRISDDPQSVAARHRRERISERIRILQRLVPGGTKMDTASMLDEAIQYVKFLKRQIRLLQSNSNQLSAHCTHGVLNSNSSPRLASSDVYWGLAVPNKLGHGRGPNLDSTGVALAVGGSSFVEALGFNHESFFTSVVSAAISHESAVMPTLLRLCSINIRPPRER</sequence>
<dbReference type="Pfam" id="PF23173">
    <property type="entry name" value="bHLH_SAC51"/>
    <property type="match status" value="1"/>
</dbReference>
<dbReference type="GO" id="GO:0005634">
    <property type="term" value="C:nucleus"/>
    <property type="evidence" value="ECO:0007669"/>
    <property type="project" value="UniProtKB-SubCell"/>
</dbReference>
<name>A0AA87ZCR5_FICCA</name>
<keyword evidence="3" id="KW-0238">DNA-binding</keyword>
<dbReference type="GO" id="GO:0003700">
    <property type="term" value="F:DNA-binding transcription factor activity"/>
    <property type="evidence" value="ECO:0007669"/>
    <property type="project" value="InterPro"/>
</dbReference>
<evidence type="ECO:0000259" key="7">
    <source>
        <dbReference type="PROSITE" id="PS50888"/>
    </source>
</evidence>
<dbReference type="InterPro" id="IPR036638">
    <property type="entry name" value="HLH_DNA-bd_sf"/>
</dbReference>